<dbReference type="GO" id="GO:0016705">
    <property type="term" value="F:oxidoreductase activity, acting on paired donors, with incorporation or reduction of molecular oxygen"/>
    <property type="evidence" value="ECO:0007669"/>
    <property type="project" value="InterPro"/>
</dbReference>
<dbReference type="EMBL" id="CM007382">
    <property type="protein sequence ID" value="ONK78491.1"/>
    <property type="molecule type" value="Genomic_DNA"/>
</dbReference>
<dbReference type="InterPro" id="IPR002401">
    <property type="entry name" value="Cyt_P450_E_grp-I"/>
</dbReference>
<evidence type="ECO:0000256" key="6">
    <source>
        <dbReference type="ARBA" id="ARBA00023002"/>
    </source>
</evidence>
<dbReference type="AlphaFoldDB" id="A0A5P1FP72"/>
<dbReference type="CDD" id="cd11064">
    <property type="entry name" value="CYP86A"/>
    <property type="match status" value="1"/>
</dbReference>
<evidence type="ECO:0000256" key="10">
    <source>
        <dbReference type="ARBA" id="ARBA00048529"/>
    </source>
</evidence>
<dbReference type="Pfam" id="PF00067">
    <property type="entry name" value="p450"/>
    <property type="match status" value="1"/>
</dbReference>
<evidence type="ECO:0000256" key="1">
    <source>
        <dbReference type="ARBA" id="ARBA00004167"/>
    </source>
</evidence>
<dbReference type="PANTHER" id="PTHR24296">
    <property type="entry name" value="CYTOCHROME P450"/>
    <property type="match status" value="1"/>
</dbReference>
<accession>A0A5P1FP72</accession>
<keyword evidence="4 12" id="KW-0479">Metal-binding</keyword>
<dbReference type="SUPFAM" id="SSF48264">
    <property type="entry name" value="Cytochrome P450"/>
    <property type="match status" value="1"/>
</dbReference>
<keyword evidence="13" id="KW-0503">Monooxygenase</keyword>
<keyword evidence="6 13" id="KW-0560">Oxidoreductase</keyword>
<name>A0A5P1FP72_ASPOF</name>
<evidence type="ECO:0000256" key="5">
    <source>
        <dbReference type="ARBA" id="ARBA00022989"/>
    </source>
</evidence>
<comment type="catalytic activity">
    <reaction evidence="10">
        <text>4'-O-methylnorbelladine + reduced [NADPH--hemoprotein reductase] + O2 = (10bS,4aR)-noroxomaritidine + oxidized [NADPH--hemoprotein reductase] + 2 H2O + H(+)</text>
        <dbReference type="Rhea" id="RHEA:51264"/>
        <dbReference type="Rhea" id="RHEA-COMP:11964"/>
        <dbReference type="Rhea" id="RHEA-COMP:11965"/>
        <dbReference type="ChEBI" id="CHEBI:15377"/>
        <dbReference type="ChEBI" id="CHEBI:15378"/>
        <dbReference type="ChEBI" id="CHEBI:15379"/>
        <dbReference type="ChEBI" id="CHEBI:57618"/>
        <dbReference type="ChEBI" id="CHEBI:58210"/>
        <dbReference type="ChEBI" id="CHEBI:133993"/>
        <dbReference type="ChEBI" id="CHEBI:133996"/>
        <dbReference type="EC" id="1.14.19.50"/>
    </reaction>
</comment>
<evidence type="ECO:0000313" key="15">
    <source>
        <dbReference type="Proteomes" id="UP000243459"/>
    </source>
</evidence>
<sequence>MLKTNFGNYPRGDHTITLVHDLLGHSIFNSEGDHWKDQRKTASFEFNKRSFRNFVVHTVRLEIVDRLLPLMYKYAEAKETLELEGVFERFGFDNICRVAFGVDPGCLSTEVAAEGLEFMRLIGDAQNLIAARFMGVFGFTWKMKKLINIGPEKRLKESIKIVQDFAMDIIKTRKAKLEENQEEEIEEDLLSRFASYKDTTEELLRDNVVGFILAGRETTSSALTWFFWVLSSRPDVENKILGEIKSIRSTYQSPDGTFSFDELREMNYLHAAITESLRLYPPVAIDTQSCRDGDTMPDGTFVGKKWFVKYSAYAMGRMESIWGKDCMEYNPERWLENGVFRPESPFRFPVFHAGPRLCLGKEMAYIQMKSIVAAVIERFEIEPVEKDRIPEPLLCLTMRMKGGLHVRVREREVV</sequence>
<dbReference type="PRINTS" id="PR00385">
    <property type="entry name" value="P450"/>
</dbReference>
<evidence type="ECO:0000256" key="7">
    <source>
        <dbReference type="ARBA" id="ARBA00023004"/>
    </source>
</evidence>
<reference evidence="15" key="1">
    <citation type="journal article" date="2017" name="Nat. Commun.">
        <title>The asparagus genome sheds light on the origin and evolution of a young Y chromosome.</title>
        <authorList>
            <person name="Harkess A."/>
            <person name="Zhou J."/>
            <person name="Xu C."/>
            <person name="Bowers J.E."/>
            <person name="Van der Hulst R."/>
            <person name="Ayyampalayam S."/>
            <person name="Mercati F."/>
            <person name="Riccardi P."/>
            <person name="McKain M.R."/>
            <person name="Kakrana A."/>
            <person name="Tang H."/>
            <person name="Ray J."/>
            <person name="Groenendijk J."/>
            <person name="Arikit S."/>
            <person name="Mathioni S.M."/>
            <person name="Nakano M."/>
            <person name="Shan H."/>
            <person name="Telgmann-Rauber A."/>
            <person name="Kanno A."/>
            <person name="Yue Z."/>
            <person name="Chen H."/>
            <person name="Li W."/>
            <person name="Chen Y."/>
            <person name="Xu X."/>
            <person name="Zhang Y."/>
            <person name="Luo S."/>
            <person name="Chen H."/>
            <person name="Gao J."/>
            <person name="Mao Z."/>
            <person name="Pires J.C."/>
            <person name="Luo M."/>
            <person name="Kudrna D."/>
            <person name="Wing R.A."/>
            <person name="Meyers B.C."/>
            <person name="Yi K."/>
            <person name="Kong H."/>
            <person name="Lavrijsen P."/>
            <person name="Sunseri F."/>
            <person name="Falavigna A."/>
            <person name="Ye Y."/>
            <person name="Leebens-Mack J.H."/>
            <person name="Chen G."/>
        </authorList>
    </citation>
    <scope>NUCLEOTIDE SEQUENCE [LARGE SCALE GENOMIC DNA]</scope>
    <source>
        <strain evidence="15">cv. DH0086</strain>
    </source>
</reference>
<evidence type="ECO:0000256" key="13">
    <source>
        <dbReference type="RuleBase" id="RU000461"/>
    </source>
</evidence>
<dbReference type="GO" id="GO:0004497">
    <property type="term" value="F:monooxygenase activity"/>
    <property type="evidence" value="ECO:0007669"/>
    <property type="project" value="UniProtKB-KW"/>
</dbReference>
<keyword evidence="7 12" id="KW-0408">Iron</keyword>
<keyword evidence="5" id="KW-1133">Transmembrane helix</keyword>
<dbReference type="GO" id="GO:0005506">
    <property type="term" value="F:iron ion binding"/>
    <property type="evidence" value="ECO:0007669"/>
    <property type="project" value="InterPro"/>
</dbReference>
<comment type="catalytic activity">
    <reaction evidence="11">
        <text>4'-O-methylnorbelladine + reduced [NADPH--hemoprotein reductase] + O2 = (10bR,4aS)-noroxomaritidine + oxidized [NADPH--hemoprotein reductase] + 2 H2O + H(+)</text>
        <dbReference type="Rhea" id="RHEA:51260"/>
        <dbReference type="Rhea" id="RHEA-COMP:11964"/>
        <dbReference type="Rhea" id="RHEA-COMP:11965"/>
        <dbReference type="ChEBI" id="CHEBI:15377"/>
        <dbReference type="ChEBI" id="CHEBI:15378"/>
        <dbReference type="ChEBI" id="CHEBI:15379"/>
        <dbReference type="ChEBI" id="CHEBI:57618"/>
        <dbReference type="ChEBI" id="CHEBI:58210"/>
        <dbReference type="ChEBI" id="CHEBI:133993"/>
        <dbReference type="ChEBI" id="CHEBI:133995"/>
        <dbReference type="EC" id="1.14.19.50"/>
    </reaction>
</comment>
<evidence type="ECO:0000256" key="8">
    <source>
        <dbReference type="ARBA" id="ARBA00023136"/>
    </source>
</evidence>
<evidence type="ECO:0000313" key="14">
    <source>
        <dbReference type="EMBL" id="ONK78491.1"/>
    </source>
</evidence>
<keyword evidence="12 13" id="KW-0349">Heme</keyword>
<dbReference type="Gene3D" id="1.10.630.10">
    <property type="entry name" value="Cytochrome P450"/>
    <property type="match status" value="1"/>
</dbReference>
<evidence type="ECO:0000256" key="4">
    <source>
        <dbReference type="ARBA" id="ARBA00022723"/>
    </source>
</evidence>
<comment type="subcellular location">
    <subcellularLocation>
        <location evidence="1">Membrane</location>
        <topology evidence="1">Single-pass membrane protein</topology>
    </subcellularLocation>
</comment>
<dbReference type="InterPro" id="IPR001128">
    <property type="entry name" value="Cyt_P450"/>
</dbReference>
<comment type="similarity">
    <text evidence="2 13">Belongs to the cytochrome P450 family.</text>
</comment>
<dbReference type="Gramene" id="ONK78491">
    <property type="protein sequence ID" value="ONK78491"/>
    <property type="gene ID" value="A4U43_C02F19320"/>
</dbReference>
<evidence type="ECO:0000256" key="9">
    <source>
        <dbReference type="ARBA" id="ARBA00039071"/>
    </source>
</evidence>
<dbReference type="GO" id="GO:0006629">
    <property type="term" value="P:lipid metabolic process"/>
    <property type="evidence" value="ECO:0007669"/>
    <property type="project" value="UniProtKB-ARBA"/>
</dbReference>
<dbReference type="GO" id="GO:0016020">
    <property type="term" value="C:membrane"/>
    <property type="evidence" value="ECO:0007669"/>
    <property type="project" value="UniProtKB-SubCell"/>
</dbReference>
<keyword evidence="8" id="KW-0472">Membrane</keyword>
<dbReference type="PRINTS" id="PR00463">
    <property type="entry name" value="EP450I"/>
</dbReference>
<dbReference type="EC" id="1.14.19.50" evidence="9"/>
<gene>
    <name evidence="14" type="ORF">A4U43_C02F19320</name>
</gene>
<protein>
    <recommendedName>
        <fullName evidence="9">noroxomaritidine synthase</fullName>
        <ecNumber evidence="9">1.14.19.50</ecNumber>
    </recommendedName>
</protein>
<proteinExistence type="inferred from homology"/>
<feature type="binding site" description="axial binding residue" evidence="12">
    <location>
        <position position="358"/>
    </location>
    <ligand>
        <name>heme</name>
        <dbReference type="ChEBI" id="CHEBI:30413"/>
    </ligand>
    <ligandPart>
        <name>Fe</name>
        <dbReference type="ChEBI" id="CHEBI:18248"/>
    </ligandPart>
</feature>
<evidence type="ECO:0000256" key="3">
    <source>
        <dbReference type="ARBA" id="ARBA00022692"/>
    </source>
</evidence>
<keyword evidence="15" id="KW-1185">Reference proteome</keyword>
<dbReference type="OMA" id="KSEYKMG"/>
<organism evidence="14 15">
    <name type="scientific">Asparagus officinalis</name>
    <name type="common">Garden asparagus</name>
    <dbReference type="NCBI Taxonomy" id="4686"/>
    <lineage>
        <taxon>Eukaryota</taxon>
        <taxon>Viridiplantae</taxon>
        <taxon>Streptophyta</taxon>
        <taxon>Embryophyta</taxon>
        <taxon>Tracheophyta</taxon>
        <taxon>Spermatophyta</taxon>
        <taxon>Magnoliopsida</taxon>
        <taxon>Liliopsida</taxon>
        <taxon>Asparagales</taxon>
        <taxon>Asparagaceae</taxon>
        <taxon>Asparagoideae</taxon>
        <taxon>Asparagus</taxon>
    </lineage>
</organism>
<dbReference type="InterPro" id="IPR036396">
    <property type="entry name" value="Cyt_P450_sf"/>
</dbReference>
<dbReference type="Proteomes" id="UP000243459">
    <property type="component" value="Chromosome 2"/>
</dbReference>
<dbReference type="PROSITE" id="PS00086">
    <property type="entry name" value="CYTOCHROME_P450"/>
    <property type="match status" value="1"/>
</dbReference>
<evidence type="ECO:0000256" key="12">
    <source>
        <dbReference type="PIRSR" id="PIRSR602401-1"/>
    </source>
</evidence>
<evidence type="ECO:0000256" key="11">
    <source>
        <dbReference type="ARBA" id="ARBA00049170"/>
    </source>
</evidence>
<comment type="cofactor">
    <cofactor evidence="12">
        <name>heme</name>
        <dbReference type="ChEBI" id="CHEBI:30413"/>
    </cofactor>
</comment>
<dbReference type="GO" id="GO:0020037">
    <property type="term" value="F:heme binding"/>
    <property type="evidence" value="ECO:0007669"/>
    <property type="project" value="InterPro"/>
</dbReference>
<keyword evidence="3" id="KW-0812">Transmembrane</keyword>
<dbReference type="InterPro" id="IPR017972">
    <property type="entry name" value="Cyt_P450_CS"/>
</dbReference>
<evidence type="ECO:0000256" key="2">
    <source>
        <dbReference type="ARBA" id="ARBA00010617"/>
    </source>
</evidence>